<evidence type="ECO:0000256" key="1">
    <source>
        <dbReference type="ARBA" id="ARBA00004651"/>
    </source>
</evidence>
<dbReference type="AlphaFoldDB" id="A0A437PUK9"/>
<comment type="caution">
    <text evidence="12">The sequence shown here is derived from an EMBL/GenBank/DDBJ whole genome shotgun (WGS) entry which is preliminary data.</text>
</comment>
<evidence type="ECO:0000256" key="3">
    <source>
        <dbReference type="ARBA" id="ARBA00022448"/>
    </source>
</evidence>
<dbReference type="Pfam" id="PF01384">
    <property type="entry name" value="PHO4"/>
    <property type="match status" value="1"/>
</dbReference>
<evidence type="ECO:0000256" key="2">
    <source>
        <dbReference type="ARBA" id="ARBA00005342"/>
    </source>
</evidence>
<dbReference type="PANTHER" id="PTHR11101:SF65">
    <property type="entry name" value="LOW-AFFINITY INORGANIC PHOSPHATE TRANSPORTER PITA-RELATED"/>
    <property type="match status" value="1"/>
</dbReference>
<evidence type="ECO:0000256" key="11">
    <source>
        <dbReference type="RuleBase" id="RU363058"/>
    </source>
</evidence>
<dbReference type="PANTHER" id="PTHR11101">
    <property type="entry name" value="PHOSPHATE TRANSPORTER"/>
    <property type="match status" value="1"/>
</dbReference>
<organism evidence="12 13">
    <name type="scientific">Sandaracinomonas limnophila</name>
    <dbReference type="NCBI Taxonomy" id="1862386"/>
    <lineage>
        <taxon>Bacteria</taxon>
        <taxon>Pseudomonadati</taxon>
        <taxon>Bacteroidota</taxon>
        <taxon>Cytophagia</taxon>
        <taxon>Cytophagales</taxon>
        <taxon>Flectobacillaceae</taxon>
        <taxon>Sandaracinomonas</taxon>
    </lineage>
</organism>
<comment type="similarity">
    <text evidence="2">Belongs to the inorganic phosphate transporter (PiT) (TC 2.A.20) family. Pit subfamily.</text>
</comment>
<feature type="transmembrane region" description="Helical" evidence="11">
    <location>
        <begin position="58"/>
        <end position="82"/>
    </location>
</feature>
<comment type="catalytic activity">
    <reaction evidence="10">
        <text>phosphate(in) + H(+)(in) = phosphate(out) + H(+)(out)</text>
        <dbReference type="Rhea" id="RHEA:29939"/>
        <dbReference type="ChEBI" id="CHEBI:15378"/>
        <dbReference type="ChEBI" id="CHEBI:43474"/>
    </reaction>
</comment>
<feature type="transmembrane region" description="Helical" evidence="11">
    <location>
        <begin position="460"/>
        <end position="485"/>
    </location>
</feature>
<keyword evidence="4" id="KW-1003">Cell membrane</keyword>
<keyword evidence="8 11" id="KW-1133">Transmembrane helix</keyword>
<name>A0A437PUK9_9BACT</name>
<evidence type="ECO:0000256" key="5">
    <source>
        <dbReference type="ARBA" id="ARBA00022592"/>
    </source>
</evidence>
<keyword evidence="6 11" id="KW-0812">Transmembrane</keyword>
<evidence type="ECO:0000256" key="6">
    <source>
        <dbReference type="ARBA" id="ARBA00022692"/>
    </source>
</evidence>
<evidence type="ECO:0000256" key="7">
    <source>
        <dbReference type="ARBA" id="ARBA00022847"/>
    </source>
</evidence>
<gene>
    <name evidence="12" type="ORF">EOJ36_05850</name>
</gene>
<evidence type="ECO:0000256" key="10">
    <source>
        <dbReference type="ARBA" id="ARBA00047348"/>
    </source>
</evidence>
<dbReference type="RefSeq" id="WP_127803287.1">
    <property type="nucleotide sequence ID" value="NZ_SACY01000002.1"/>
</dbReference>
<evidence type="ECO:0000313" key="13">
    <source>
        <dbReference type="Proteomes" id="UP000282832"/>
    </source>
</evidence>
<sequence length="486" mass="52180">MFGLEPTLFFLLFFCLFAACAFEFVNGFHDTANAVATVIYTHSLKPTQAVVWSGFMNFLGLLTGGVGVTMSIIGLLPTELLIDADVYHSMSMALAMLISAILWNVGTWYFGIPASSSHTLIGSIIGIGVGHALLPENSNKGISSINWDKALEIGQALLLSPLFGFALAIILMYVLKKSVKNKEIFKEPKKNSPPPTWIRGILIATCTLVSFFHGRNDGQKGIGLVMVILIAFLPGYFAINTNLNISQVKTSLAVVQTISAKIDTVPLSEKERESYHKLVTSSSDLNTIVNAPTFNSENLSNSQKFDVRKAALTINKHSKKLLESESIALSDADKKSLKKATQGDKAPFFSFGGNSSSGIAGVTDFAPGWVMWMVALSLGLGTMVGWKRIVVTIGEKIGKHHLTYAQGASAELIASVTIGLATAYKWPVSTTHVLSSGIAGTMVASKGIKNLQGGTVKSIVMAWVLTLPVTIILSASLFVLFRWIAA</sequence>
<feature type="transmembrane region" description="Helical" evidence="11">
    <location>
        <begin position="221"/>
        <end position="239"/>
    </location>
</feature>
<dbReference type="Proteomes" id="UP000282832">
    <property type="component" value="Unassembled WGS sequence"/>
</dbReference>
<comment type="subcellular location">
    <subcellularLocation>
        <location evidence="1">Cell membrane</location>
        <topology evidence="1">Multi-pass membrane protein</topology>
    </subcellularLocation>
    <subcellularLocation>
        <location evidence="11">Membrane</location>
        <topology evidence="11">Multi-pass membrane protein</topology>
    </subcellularLocation>
</comment>
<dbReference type="GO" id="GO:0005315">
    <property type="term" value="F:phosphate transmembrane transporter activity"/>
    <property type="evidence" value="ECO:0007669"/>
    <property type="project" value="InterPro"/>
</dbReference>
<dbReference type="GO" id="GO:0035435">
    <property type="term" value="P:phosphate ion transmembrane transport"/>
    <property type="evidence" value="ECO:0007669"/>
    <property type="project" value="TreeGrafter"/>
</dbReference>
<dbReference type="InterPro" id="IPR001204">
    <property type="entry name" value="Phos_transporter"/>
</dbReference>
<keyword evidence="5 11" id="KW-0592">Phosphate transport</keyword>
<evidence type="ECO:0000256" key="8">
    <source>
        <dbReference type="ARBA" id="ARBA00022989"/>
    </source>
</evidence>
<dbReference type="GO" id="GO:0005886">
    <property type="term" value="C:plasma membrane"/>
    <property type="evidence" value="ECO:0007669"/>
    <property type="project" value="UniProtKB-SubCell"/>
</dbReference>
<dbReference type="GO" id="GO:0015293">
    <property type="term" value="F:symporter activity"/>
    <property type="evidence" value="ECO:0007669"/>
    <property type="project" value="UniProtKB-KW"/>
</dbReference>
<dbReference type="OrthoDB" id="9779554at2"/>
<reference evidence="12 13" key="1">
    <citation type="submission" date="2019-01" db="EMBL/GenBank/DDBJ databases">
        <authorList>
            <person name="Chen W.-M."/>
        </authorList>
    </citation>
    <scope>NUCLEOTIDE SEQUENCE [LARGE SCALE GENOMIC DNA]</scope>
    <source>
        <strain evidence="12 13">FSY-15</strain>
    </source>
</reference>
<keyword evidence="13" id="KW-1185">Reference proteome</keyword>
<keyword evidence="7" id="KW-0769">Symport</keyword>
<feature type="transmembrane region" description="Helical" evidence="11">
    <location>
        <begin position="156"/>
        <end position="176"/>
    </location>
</feature>
<feature type="transmembrane region" description="Helical" evidence="11">
    <location>
        <begin position="118"/>
        <end position="135"/>
    </location>
</feature>
<evidence type="ECO:0000256" key="4">
    <source>
        <dbReference type="ARBA" id="ARBA00022475"/>
    </source>
</evidence>
<feature type="transmembrane region" description="Helical" evidence="11">
    <location>
        <begin position="369"/>
        <end position="390"/>
    </location>
</feature>
<keyword evidence="9 11" id="KW-0472">Membrane</keyword>
<feature type="transmembrane region" description="Helical" evidence="11">
    <location>
        <begin position="196"/>
        <end position="214"/>
    </location>
</feature>
<feature type="transmembrane region" description="Helical" evidence="11">
    <location>
        <begin position="402"/>
        <end position="424"/>
    </location>
</feature>
<accession>A0A437PUK9</accession>
<evidence type="ECO:0000256" key="9">
    <source>
        <dbReference type="ARBA" id="ARBA00023136"/>
    </source>
</evidence>
<protein>
    <recommendedName>
        <fullName evidence="11">Phosphate transporter</fullName>
    </recommendedName>
</protein>
<evidence type="ECO:0000313" key="12">
    <source>
        <dbReference type="EMBL" id="RVU25936.1"/>
    </source>
</evidence>
<proteinExistence type="inferred from homology"/>
<dbReference type="EMBL" id="SACY01000002">
    <property type="protein sequence ID" value="RVU25936.1"/>
    <property type="molecule type" value="Genomic_DNA"/>
</dbReference>
<feature type="transmembrane region" description="Helical" evidence="11">
    <location>
        <begin position="94"/>
        <end position="112"/>
    </location>
</feature>
<keyword evidence="3 11" id="KW-0813">Transport</keyword>